<evidence type="ECO:0000256" key="7">
    <source>
        <dbReference type="ARBA" id="ARBA00022555"/>
    </source>
</evidence>
<keyword evidence="11" id="KW-0699">rRNA-binding</keyword>
<dbReference type="Gene3D" id="2.40.50.140">
    <property type="entry name" value="Nucleic acid-binding proteins"/>
    <property type="match status" value="1"/>
</dbReference>
<keyword evidence="10" id="KW-0479">Metal-binding</keyword>
<dbReference type="PANTHER" id="PTHR30001:SF0">
    <property type="entry name" value="RIBONUCLEASE G"/>
    <property type="match status" value="1"/>
</dbReference>
<keyword evidence="6" id="KW-0698">rRNA processing</keyword>
<evidence type="ECO:0000256" key="3">
    <source>
        <dbReference type="ARBA" id="ARBA00005663"/>
    </source>
</evidence>
<dbReference type="NCBIfam" id="NF008689">
    <property type="entry name" value="PRK11712.1"/>
    <property type="match status" value="1"/>
</dbReference>
<dbReference type="InterPro" id="IPR004659">
    <property type="entry name" value="RNase_E/G"/>
</dbReference>
<comment type="similarity">
    <text evidence="3">Belongs to the RNase E/G family. RNase G subfamily.</text>
</comment>
<dbReference type="STRING" id="207954.MED92_01539"/>
<evidence type="ECO:0000256" key="12">
    <source>
        <dbReference type="ARBA" id="ARBA00022759"/>
    </source>
</evidence>
<dbReference type="Proteomes" id="UP000243469">
    <property type="component" value="Unassembled WGS sequence"/>
</dbReference>
<evidence type="ECO:0000256" key="11">
    <source>
        <dbReference type="ARBA" id="ARBA00022730"/>
    </source>
</evidence>
<dbReference type="InterPro" id="IPR003029">
    <property type="entry name" value="S1_domain"/>
</dbReference>
<keyword evidence="8" id="KW-0819">tRNA processing</keyword>
<evidence type="ECO:0000313" key="17">
    <source>
        <dbReference type="EMBL" id="PIE23985.1"/>
    </source>
</evidence>
<dbReference type="InterPro" id="IPR012340">
    <property type="entry name" value="NA-bd_OB-fold"/>
</dbReference>
<evidence type="ECO:0000256" key="10">
    <source>
        <dbReference type="ARBA" id="ARBA00022723"/>
    </source>
</evidence>
<evidence type="ECO:0000256" key="6">
    <source>
        <dbReference type="ARBA" id="ARBA00022552"/>
    </source>
</evidence>
<keyword evidence="12" id="KW-0255">Endonuclease</keyword>
<evidence type="ECO:0000256" key="13">
    <source>
        <dbReference type="ARBA" id="ARBA00022801"/>
    </source>
</evidence>
<dbReference type="GO" id="GO:0006364">
    <property type="term" value="P:rRNA processing"/>
    <property type="evidence" value="ECO:0007669"/>
    <property type="project" value="UniProtKB-KW"/>
</dbReference>
<evidence type="ECO:0000256" key="8">
    <source>
        <dbReference type="ARBA" id="ARBA00022694"/>
    </source>
</evidence>
<keyword evidence="5" id="KW-0963">Cytoplasm</keyword>
<feature type="domain" description="S1 motif" evidence="16">
    <location>
        <begin position="39"/>
        <end position="117"/>
    </location>
</feature>
<organism evidence="17 18">
    <name type="scientific">Neptuniibacter caesariensis</name>
    <dbReference type="NCBI Taxonomy" id="207954"/>
    <lineage>
        <taxon>Bacteria</taxon>
        <taxon>Pseudomonadati</taxon>
        <taxon>Pseudomonadota</taxon>
        <taxon>Gammaproteobacteria</taxon>
        <taxon>Oceanospirillales</taxon>
        <taxon>Oceanospirillaceae</taxon>
        <taxon>Neptuniibacter</taxon>
    </lineage>
</organism>
<evidence type="ECO:0000256" key="4">
    <source>
        <dbReference type="ARBA" id="ARBA00017719"/>
    </source>
</evidence>
<dbReference type="CDD" id="cd04453">
    <property type="entry name" value="S1_RNase_E"/>
    <property type="match status" value="1"/>
</dbReference>
<dbReference type="InterPro" id="IPR019307">
    <property type="entry name" value="RNA-bd_AU-1/RNase_E/G"/>
</dbReference>
<comment type="caution">
    <text evidence="17">The sequence shown here is derived from an EMBL/GenBank/DDBJ whole genome shotgun (WGS) entry which is preliminary data.</text>
</comment>
<protein>
    <recommendedName>
        <fullName evidence="4">Ribonuclease G</fullName>
    </recommendedName>
</protein>
<dbReference type="GO" id="GO:0004540">
    <property type="term" value="F:RNA nuclease activity"/>
    <property type="evidence" value="ECO:0007669"/>
    <property type="project" value="InterPro"/>
</dbReference>
<evidence type="ECO:0000256" key="5">
    <source>
        <dbReference type="ARBA" id="ARBA00022490"/>
    </source>
</evidence>
<dbReference type="SUPFAM" id="SSF50249">
    <property type="entry name" value="Nucleic acid-binding proteins"/>
    <property type="match status" value="1"/>
</dbReference>
<dbReference type="GO" id="GO:0046872">
    <property type="term" value="F:metal ion binding"/>
    <property type="evidence" value="ECO:0007669"/>
    <property type="project" value="UniProtKB-KW"/>
</dbReference>
<reference evidence="17 18" key="1">
    <citation type="submission" date="2017-10" db="EMBL/GenBank/DDBJ databases">
        <title>Novel microbial diversity and functional potential in the marine mammal oral microbiome.</title>
        <authorList>
            <person name="Dudek N.K."/>
            <person name="Sun C.L."/>
            <person name="Burstein D."/>
            <person name="Kantor R.S."/>
            <person name="Aliaga Goltsman D.S."/>
            <person name="Bik E.M."/>
            <person name="Thomas B.C."/>
            <person name="Banfield J.F."/>
            <person name="Relman D.A."/>
        </authorList>
    </citation>
    <scope>NUCLEOTIDE SEQUENCE [LARGE SCALE GENOMIC DNA]</scope>
    <source>
        <strain evidence="17">DOLJORAL78_47_21</strain>
    </source>
</reference>
<dbReference type="Pfam" id="PF10150">
    <property type="entry name" value="RNase_E_G"/>
    <property type="match status" value="1"/>
</dbReference>
<dbReference type="GO" id="GO:0008033">
    <property type="term" value="P:tRNA processing"/>
    <property type="evidence" value="ECO:0007669"/>
    <property type="project" value="UniProtKB-KW"/>
</dbReference>
<evidence type="ECO:0000313" key="18">
    <source>
        <dbReference type="Proteomes" id="UP000243469"/>
    </source>
</evidence>
<evidence type="ECO:0000259" key="16">
    <source>
        <dbReference type="PROSITE" id="PS50126"/>
    </source>
</evidence>
<dbReference type="GO" id="GO:0019843">
    <property type="term" value="F:rRNA binding"/>
    <property type="evidence" value="ECO:0007669"/>
    <property type="project" value="UniProtKB-KW"/>
</dbReference>
<evidence type="ECO:0000256" key="14">
    <source>
        <dbReference type="ARBA" id="ARBA00022842"/>
    </source>
</evidence>
<sequence length="488" mass="55491">MGEEILINFTPMETRVAVIENGMPQEVYVERVHRRGIVGNIYQGKVVRVLPGMQAAFVDIGLERAAFIHVEEVLPQNISQEEKNTTSIAQILREGQSLLVQVTKDPIGTKGARLTTHLSLPSRYLVCMLGNNHVGVSQRIEDIEERDRLREIVQNLMQEDEGEPVGFILRTVAEGAAEAEIRSDIQFLRRLWASIKEKIATAKAPSIVYEDLPLNMRVLRDMAHTGLERIRIDSKETFQKAQRFVRDLVPEVADTLEYYPGERPLFDLFNVEEEIQKALGRKVALKSGGYLIFDQTEAMTTVDVNTGAFVGHRNLEETIFKTNLEAATAIGRQLRLRNLGGIIILDFIDMEQLDHQRQVLRTLERVLERDYAKCKVMGVSDLGLVEMTRKRTRESLEQVLCDVCSECQGRGSIKTPETVCYEIFREILRQHRAYDTDGYLVLAAQQVVDYLLDDASNHVAELEAFIGKTIRFQIEPVYNAESFDVVLR</sequence>
<keyword evidence="7" id="KW-0820">tRNA-binding</keyword>
<dbReference type="AlphaFoldDB" id="A0A2G6JKQ5"/>
<keyword evidence="14" id="KW-0460">Magnesium</keyword>
<comment type="cofactor">
    <cofactor evidence="1">
        <name>Mg(2+)</name>
        <dbReference type="ChEBI" id="CHEBI:18420"/>
    </cofactor>
</comment>
<proteinExistence type="inferred from homology"/>
<accession>A0A2G6JKQ5</accession>
<dbReference type="PROSITE" id="PS50126">
    <property type="entry name" value="S1"/>
    <property type="match status" value="1"/>
</dbReference>
<dbReference type="GO" id="GO:0000049">
    <property type="term" value="F:tRNA binding"/>
    <property type="evidence" value="ECO:0007669"/>
    <property type="project" value="UniProtKB-KW"/>
</dbReference>
<evidence type="ECO:0000256" key="9">
    <source>
        <dbReference type="ARBA" id="ARBA00022722"/>
    </source>
</evidence>
<dbReference type="InterPro" id="IPR048583">
    <property type="entry name" value="RNase_E_G_thioredoxin-like"/>
</dbReference>
<dbReference type="Pfam" id="PF20833">
    <property type="entry name" value="RNase_E_G_Thio"/>
    <property type="match status" value="1"/>
</dbReference>
<keyword evidence="15" id="KW-0694">RNA-binding</keyword>
<evidence type="ECO:0000256" key="15">
    <source>
        <dbReference type="ARBA" id="ARBA00022884"/>
    </source>
</evidence>
<gene>
    <name evidence="17" type="ORF">CSA60_03655</name>
</gene>
<dbReference type="GO" id="GO:0005737">
    <property type="term" value="C:cytoplasm"/>
    <property type="evidence" value="ECO:0007669"/>
    <property type="project" value="UniProtKB-SubCell"/>
</dbReference>
<dbReference type="NCBIfam" id="TIGR00757">
    <property type="entry name" value="RNaseEG"/>
    <property type="match status" value="1"/>
</dbReference>
<name>A0A2G6JKQ5_NEPCE</name>
<dbReference type="EMBL" id="PDSH01000018">
    <property type="protein sequence ID" value="PIE23985.1"/>
    <property type="molecule type" value="Genomic_DNA"/>
</dbReference>
<keyword evidence="13" id="KW-0378">Hydrolase</keyword>
<dbReference type="GO" id="GO:0004519">
    <property type="term" value="F:endonuclease activity"/>
    <property type="evidence" value="ECO:0007669"/>
    <property type="project" value="UniProtKB-KW"/>
</dbReference>
<dbReference type="GO" id="GO:0016787">
    <property type="term" value="F:hydrolase activity"/>
    <property type="evidence" value="ECO:0007669"/>
    <property type="project" value="UniProtKB-KW"/>
</dbReference>
<dbReference type="PANTHER" id="PTHR30001">
    <property type="entry name" value="RIBONUCLEASE"/>
    <property type="match status" value="1"/>
</dbReference>
<comment type="subcellular location">
    <subcellularLocation>
        <location evidence="2">Cytoplasm</location>
    </subcellularLocation>
</comment>
<dbReference type="Gene3D" id="3.40.1260.20">
    <property type="entry name" value="Ribonuclease E, catalytic domain"/>
    <property type="match status" value="1"/>
</dbReference>
<evidence type="ECO:0000256" key="1">
    <source>
        <dbReference type="ARBA" id="ARBA00001946"/>
    </source>
</evidence>
<evidence type="ECO:0000256" key="2">
    <source>
        <dbReference type="ARBA" id="ARBA00004496"/>
    </source>
</evidence>
<keyword evidence="9" id="KW-0540">Nuclease</keyword>
<dbReference type="SMART" id="SM00316">
    <property type="entry name" value="S1"/>
    <property type="match status" value="1"/>
</dbReference>